<keyword evidence="18" id="KW-1185">Reference proteome</keyword>
<keyword evidence="9" id="KW-0479">Metal-binding</keyword>
<dbReference type="GO" id="GO:0046654">
    <property type="term" value="P:tetrahydrofolate biosynthetic process"/>
    <property type="evidence" value="ECO:0007669"/>
    <property type="project" value="UniProtKB-UniPathway"/>
</dbReference>
<dbReference type="GO" id="GO:0005524">
    <property type="term" value="F:ATP binding"/>
    <property type="evidence" value="ECO:0007669"/>
    <property type="project" value="UniProtKB-KW"/>
</dbReference>
<gene>
    <name evidence="17" type="ORF">D9611_008480</name>
</gene>
<keyword evidence="8" id="KW-0808">Transferase</keyword>
<evidence type="ECO:0000256" key="4">
    <source>
        <dbReference type="ARBA" id="ARBA00004763"/>
    </source>
</evidence>
<dbReference type="NCBIfam" id="TIGR01496">
    <property type="entry name" value="DHPS"/>
    <property type="match status" value="1"/>
</dbReference>
<dbReference type="OrthoDB" id="615426at2759"/>
<comment type="similarity">
    <text evidence="6">In the N-terminal section; belongs to the DHNA family.</text>
</comment>
<evidence type="ECO:0000256" key="14">
    <source>
        <dbReference type="ARBA" id="ARBA00022909"/>
    </source>
</evidence>
<evidence type="ECO:0000256" key="12">
    <source>
        <dbReference type="ARBA" id="ARBA00022840"/>
    </source>
</evidence>
<keyword evidence="13" id="KW-0460">Magnesium</keyword>
<dbReference type="GO" id="GO:0004156">
    <property type="term" value="F:dihydropteroate synthase activity"/>
    <property type="evidence" value="ECO:0007669"/>
    <property type="project" value="UniProtKB-EC"/>
</dbReference>
<dbReference type="NCBIfam" id="TIGR01498">
    <property type="entry name" value="folK"/>
    <property type="match status" value="1"/>
</dbReference>
<evidence type="ECO:0000256" key="8">
    <source>
        <dbReference type="ARBA" id="ARBA00022679"/>
    </source>
</evidence>
<dbReference type="CDD" id="cd00483">
    <property type="entry name" value="HPPK"/>
    <property type="match status" value="1"/>
</dbReference>
<dbReference type="Pfam" id="PF02152">
    <property type="entry name" value="FolB"/>
    <property type="match status" value="2"/>
</dbReference>
<evidence type="ECO:0000256" key="11">
    <source>
        <dbReference type="ARBA" id="ARBA00022777"/>
    </source>
</evidence>
<comment type="pathway">
    <text evidence="4">Cofactor biosynthesis; tetrahydrofolate biosynthesis; 7,8-dihydrofolate from 2-amino-4-hydroxy-6-hydroxymethyl-7,8-dihydropteridine diphosphate and 4-aminobenzoate: step 1/2.</text>
</comment>
<dbReference type="SUPFAM" id="SSF55083">
    <property type="entry name" value="6-hydroxymethyl-7,8-dihydropterin pyrophosphokinase, HPPK"/>
    <property type="match status" value="1"/>
</dbReference>
<dbReference type="GO" id="GO:0004150">
    <property type="term" value="F:dihydroneopterin aldolase activity"/>
    <property type="evidence" value="ECO:0007669"/>
    <property type="project" value="InterPro"/>
</dbReference>
<sequence>MSITLPQGTPDVVRINALQLILPLLSGAQWPTDEPNEPVLQPVELSLEIQHDTRAAASSDDIESCIDYSKLARGIQKKLSAEPVYDSLDHVADTVCQLIVEKYTGAFEHFQLTIVQPKASLLCEALVASYTSELVHGQWHVSEVKHTIRGLRCPTIIGIHPHEREARQETRVTVDFWSRDVRHVANLPEGRGLVRSLYEAIYHSQYLTLEALASYVAKLMISVVSDGTIAFDVKVNASKPHAIPLAASAEVVIHRTPGDFPADTLSPPAEEETSPLDFHVTKTGVNHIAVLALGSNLGDRFRHIEYALRLLEIPRELLEEEGEHREGASPMQLTVVNTSFLYETKAMYVTDQPAFINGACVVETNLSPLTLLRLVKKVEEVVGRVPSIRHGPRAVDVDIIFYGSLVYDTRPSARKNDLNLYENQLIIPHARLAEREFVLRPVLDMIPDFIHPALNKTVRQLAENMEAPMEDWLMLRAVPFPKLPLSPSEVSLYPSIPPVPSTAAYWTYSTETRKCFKTHVMATLNTTPDSFSDGSKHNNLLSAMEYVRDSVSAGADIVDIGGYSTRPNAPFVSVEDELERVIPFVKAIRSGQPQTTSEETTGANPVENVLLSVDTFRPEVAEAAIAAGVNCINDVYAFMGPDSYQESDEGKVVSSVVTARMKATARKYSTPVMLMHSRGDAGQNKDYSMYNYAGEDAVIEGIRVELGGKVEKIVTGKGGVRRWLVIVDPGIGFSKTVQGNLHTLKNAAKVTADVVIGHGETQKRNPLRGYSQLIGVSRKSFLGKILAEGENARETTPTERTWATAAAVTCAVQQGAVSVRVHDVKKMADVVKIADALWR</sequence>
<name>A0A8H5AZS8_9AGAR</name>
<evidence type="ECO:0000256" key="1">
    <source>
        <dbReference type="ARBA" id="ARBA00000012"/>
    </source>
</evidence>
<evidence type="ECO:0000256" key="6">
    <source>
        <dbReference type="ARBA" id="ARBA00009640"/>
    </source>
</evidence>
<organism evidence="17 18">
    <name type="scientific">Ephemerocybe angulata</name>
    <dbReference type="NCBI Taxonomy" id="980116"/>
    <lineage>
        <taxon>Eukaryota</taxon>
        <taxon>Fungi</taxon>
        <taxon>Dikarya</taxon>
        <taxon>Basidiomycota</taxon>
        <taxon>Agaricomycotina</taxon>
        <taxon>Agaricomycetes</taxon>
        <taxon>Agaricomycetidae</taxon>
        <taxon>Agaricales</taxon>
        <taxon>Agaricineae</taxon>
        <taxon>Psathyrellaceae</taxon>
        <taxon>Ephemerocybe</taxon>
    </lineage>
</organism>
<evidence type="ECO:0000313" key="18">
    <source>
        <dbReference type="Proteomes" id="UP000541558"/>
    </source>
</evidence>
<comment type="cofactor">
    <cofactor evidence="3">
        <name>Mg(2+)</name>
        <dbReference type="ChEBI" id="CHEBI:18420"/>
    </cofactor>
</comment>
<dbReference type="GO" id="GO:0046656">
    <property type="term" value="P:folic acid biosynthetic process"/>
    <property type="evidence" value="ECO:0007669"/>
    <property type="project" value="UniProtKB-KW"/>
</dbReference>
<proteinExistence type="inferred from homology"/>
<dbReference type="GO" id="GO:0046872">
    <property type="term" value="F:metal ion binding"/>
    <property type="evidence" value="ECO:0007669"/>
    <property type="project" value="UniProtKB-KW"/>
</dbReference>
<dbReference type="InterPro" id="IPR043133">
    <property type="entry name" value="GTP-CH-I_C/QueF"/>
</dbReference>
<dbReference type="GO" id="GO:0003848">
    <property type="term" value="F:2-amino-4-hydroxy-6-hydroxymethyldihydropteridine diphosphokinase activity"/>
    <property type="evidence" value="ECO:0007669"/>
    <property type="project" value="UniProtKB-EC"/>
</dbReference>
<keyword evidence="12" id="KW-0067">ATP-binding</keyword>
<comment type="similarity">
    <text evidence="7">In the C-terminal section; belongs to the DHPS family.</text>
</comment>
<dbReference type="PANTHER" id="PTHR20941">
    <property type="entry name" value="FOLATE SYNTHESIS PROTEINS"/>
    <property type="match status" value="1"/>
</dbReference>
<evidence type="ECO:0000313" key="17">
    <source>
        <dbReference type="EMBL" id="KAF5313433.1"/>
    </source>
</evidence>
<dbReference type="Proteomes" id="UP000541558">
    <property type="component" value="Unassembled WGS sequence"/>
</dbReference>
<evidence type="ECO:0000256" key="10">
    <source>
        <dbReference type="ARBA" id="ARBA00022741"/>
    </source>
</evidence>
<dbReference type="GO" id="GO:0005740">
    <property type="term" value="C:mitochondrial envelope"/>
    <property type="evidence" value="ECO:0007669"/>
    <property type="project" value="TreeGrafter"/>
</dbReference>
<reference evidence="17 18" key="1">
    <citation type="journal article" date="2020" name="ISME J.">
        <title>Uncovering the hidden diversity of litter-decomposition mechanisms in mushroom-forming fungi.</title>
        <authorList>
            <person name="Floudas D."/>
            <person name="Bentzer J."/>
            <person name="Ahren D."/>
            <person name="Johansson T."/>
            <person name="Persson P."/>
            <person name="Tunlid A."/>
        </authorList>
    </citation>
    <scope>NUCLEOTIDE SEQUENCE [LARGE SCALE GENOMIC DNA]</scope>
    <source>
        <strain evidence="17 18">CBS 175.51</strain>
    </source>
</reference>
<dbReference type="SUPFAM" id="SSF55620">
    <property type="entry name" value="Tetrahydrobiopterin biosynthesis enzymes-like"/>
    <property type="match status" value="2"/>
</dbReference>
<evidence type="ECO:0000259" key="16">
    <source>
        <dbReference type="PROSITE" id="PS50972"/>
    </source>
</evidence>
<evidence type="ECO:0000256" key="7">
    <source>
        <dbReference type="ARBA" id="ARBA00009951"/>
    </source>
</evidence>
<dbReference type="PROSITE" id="PS00793">
    <property type="entry name" value="DHPS_2"/>
    <property type="match status" value="1"/>
</dbReference>
<dbReference type="Gene3D" id="3.30.70.560">
    <property type="entry name" value="7,8-Dihydro-6-hydroxymethylpterin-pyrophosphokinase HPPK"/>
    <property type="match status" value="1"/>
</dbReference>
<dbReference type="PROSITE" id="PS00794">
    <property type="entry name" value="HPPK"/>
    <property type="match status" value="1"/>
</dbReference>
<dbReference type="SUPFAM" id="SSF51717">
    <property type="entry name" value="Dihydropteroate synthetase-like"/>
    <property type="match status" value="1"/>
</dbReference>
<feature type="domain" description="Pterin-binding" evidence="16">
    <location>
        <begin position="518"/>
        <end position="832"/>
    </location>
</feature>
<comment type="catalytic activity">
    <reaction evidence="1">
        <text>(7,8-dihydropterin-6-yl)methyl diphosphate + 4-aminobenzoate = 7,8-dihydropteroate + diphosphate</text>
        <dbReference type="Rhea" id="RHEA:19949"/>
        <dbReference type="ChEBI" id="CHEBI:17836"/>
        <dbReference type="ChEBI" id="CHEBI:17839"/>
        <dbReference type="ChEBI" id="CHEBI:33019"/>
        <dbReference type="ChEBI" id="CHEBI:72950"/>
        <dbReference type="EC" id="2.5.1.15"/>
    </reaction>
</comment>
<keyword evidence="11" id="KW-0418">Kinase</keyword>
<dbReference type="Gene3D" id="3.30.1130.10">
    <property type="match status" value="2"/>
</dbReference>
<evidence type="ECO:0000256" key="3">
    <source>
        <dbReference type="ARBA" id="ARBA00001946"/>
    </source>
</evidence>
<dbReference type="Pfam" id="PF01288">
    <property type="entry name" value="HPPK"/>
    <property type="match status" value="1"/>
</dbReference>
<dbReference type="InterPro" id="IPR045031">
    <property type="entry name" value="DHP_synth-like"/>
</dbReference>
<keyword evidence="10" id="KW-0547">Nucleotide-binding</keyword>
<dbReference type="AlphaFoldDB" id="A0A8H5AZS8"/>
<evidence type="ECO:0000256" key="5">
    <source>
        <dbReference type="ARBA" id="ARBA00005051"/>
    </source>
</evidence>
<comment type="catalytic activity">
    <reaction evidence="2">
        <text>6-hydroxymethyl-7,8-dihydropterin + ATP = (7,8-dihydropterin-6-yl)methyl diphosphate + AMP + H(+)</text>
        <dbReference type="Rhea" id="RHEA:11412"/>
        <dbReference type="ChEBI" id="CHEBI:15378"/>
        <dbReference type="ChEBI" id="CHEBI:30616"/>
        <dbReference type="ChEBI" id="CHEBI:44841"/>
        <dbReference type="ChEBI" id="CHEBI:72950"/>
        <dbReference type="ChEBI" id="CHEBI:456215"/>
        <dbReference type="EC" id="2.7.6.3"/>
    </reaction>
</comment>
<dbReference type="GO" id="GO:0016301">
    <property type="term" value="F:kinase activity"/>
    <property type="evidence" value="ECO:0007669"/>
    <property type="project" value="UniProtKB-KW"/>
</dbReference>
<keyword evidence="15" id="KW-0511">Multifunctional enzyme</keyword>
<comment type="caution">
    <text evidence="17">The sequence shown here is derived from an EMBL/GenBank/DDBJ whole genome shotgun (WGS) entry which is preliminary data.</text>
</comment>
<dbReference type="InterPro" id="IPR035907">
    <property type="entry name" value="Hppk_sf"/>
</dbReference>
<accession>A0A8H5AZS8</accession>
<evidence type="ECO:0000256" key="13">
    <source>
        <dbReference type="ARBA" id="ARBA00022842"/>
    </source>
</evidence>
<comment type="pathway">
    <text evidence="5">Cofactor biosynthesis; tetrahydrofolate biosynthesis; 2-amino-4-hydroxy-6-hydroxymethyl-7,8-dihydropteridine diphosphate from 7,8-dihydroneopterin triphosphate: step 4/4.</text>
</comment>
<dbReference type="UniPathway" id="UPA00077">
    <property type="reaction ID" value="UER00155"/>
</dbReference>
<dbReference type="Pfam" id="PF00809">
    <property type="entry name" value="Pterin_bind"/>
    <property type="match status" value="1"/>
</dbReference>
<evidence type="ECO:0000256" key="9">
    <source>
        <dbReference type="ARBA" id="ARBA00022723"/>
    </source>
</evidence>
<dbReference type="PROSITE" id="PS50972">
    <property type="entry name" value="PTERIN_BINDING"/>
    <property type="match status" value="1"/>
</dbReference>
<dbReference type="InterPro" id="IPR000489">
    <property type="entry name" value="Pterin-binding_dom"/>
</dbReference>
<evidence type="ECO:0000256" key="2">
    <source>
        <dbReference type="ARBA" id="ARBA00000198"/>
    </source>
</evidence>
<evidence type="ECO:0000256" key="15">
    <source>
        <dbReference type="ARBA" id="ARBA00023268"/>
    </source>
</evidence>
<dbReference type="InterPro" id="IPR006390">
    <property type="entry name" value="DHP_synth_dom"/>
</dbReference>
<dbReference type="InterPro" id="IPR011005">
    <property type="entry name" value="Dihydropteroate_synth-like_sf"/>
</dbReference>
<keyword evidence="14" id="KW-0289">Folate biosynthesis</keyword>
<dbReference type="EMBL" id="JAACJK010000224">
    <property type="protein sequence ID" value="KAF5313433.1"/>
    <property type="molecule type" value="Genomic_DNA"/>
</dbReference>
<dbReference type="Gene3D" id="3.20.20.20">
    <property type="entry name" value="Dihydropteroate synthase-like"/>
    <property type="match status" value="1"/>
</dbReference>
<dbReference type="InterPro" id="IPR000550">
    <property type="entry name" value="Hppk"/>
</dbReference>
<protein>
    <recommendedName>
        <fullName evidence="16">Pterin-binding domain-containing protein</fullName>
    </recommendedName>
</protein>
<dbReference type="PANTHER" id="PTHR20941:SF1">
    <property type="entry name" value="FOLIC ACID SYNTHESIS PROTEIN FOL1"/>
    <property type="match status" value="1"/>
</dbReference>
<dbReference type="InterPro" id="IPR006157">
    <property type="entry name" value="FolB_dom"/>
</dbReference>
<dbReference type="SMART" id="SM00905">
    <property type="entry name" value="FolB"/>
    <property type="match status" value="2"/>
</dbReference>